<evidence type="ECO:0000256" key="1">
    <source>
        <dbReference type="SAM" id="Phobius"/>
    </source>
</evidence>
<dbReference type="EMBL" id="JARAKH010000438">
    <property type="protein sequence ID" value="KAK8374329.1"/>
    <property type="molecule type" value="Genomic_DNA"/>
</dbReference>
<dbReference type="Proteomes" id="UP001487740">
    <property type="component" value="Unassembled WGS sequence"/>
</dbReference>
<keyword evidence="1" id="KW-0812">Transmembrane</keyword>
<dbReference type="AlphaFoldDB" id="A0AAW0SG62"/>
<organism evidence="2 3">
    <name type="scientific">Scylla paramamosain</name>
    <name type="common">Mud crab</name>
    <dbReference type="NCBI Taxonomy" id="85552"/>
    <lineage>
        <taxon>Eukaryota</taxon>
        <taxon>Metazoa</taxon>
        <taxon>Ecdysozoa</taxon>
        <taxon>Arthropoda</taxon>
        <taxon>Crustacea</taxon>
        <taxon>Multicrustacea</taxon>
        <taxon>Malacostraca</taxon>
        <taxon>Eumalacostraca</taxon>
        <taxon>Eucarida</taxon>
        <taxon>Decapoda</taxon>
        <taxon>Pleocyemata</taxon>
        <taxon>Brachyura</taxon>
        <taxon>Eubrachyura</taxon>
        <taxon>Portunoidea</taxon>
        <taxon>Portunidae</taxon>
        <taxon>Portuninae</taxon>
        <taxon>Scylla</taxon>
    </lineage>
</organism>
<protein>
    <submittedName>
        <fullName evidence="2">Uncharacterized protein</fullName>
    </submittedName>
</protein>
<reference evidence="2 3" key="1">
    <citation type="submission" date="2023-03" db="EMBL/GenBank/DDBJ databases">
        <title>High-quality genome of Scylla paramamosain provides insights in environmental adaptation.</title>
        <authorList>
            <person name="Zhang L."/>
        </authorList>
    </citation>
    <scope>NUCLEOTIDE SEQUENCE [LARGE SCALE GENOMIC DNA]</scope>
    <source>
        <strain evidence="2">LZ_2023a</strain>
        <tissue evidence="2">Muscle</tissue>
    </source>
</reference>
<evidence type="ECO:0000313" key="2">
    <source>
        <dbReference type="EMBL" id="KAK8374329.1"/>
    </source>
</evidence>
<accession>A0AAW0SG62</accession>
<name>A0AAW0SG62_SCYPA</name>
<feature type="transmembrane region" description="Helical" evidence="1">
    <location>
        <begin position="94"/>
        <end position="115"/>
    </location>
</feature>
<keyword evidence="1" id="KW-1133">Transmembrane helix</keyword>
<comment type="caution">
    <text evidence="2">The sequence shown here is derived from an EMBL/GenBank/DDBJ whole genome shotgun (WGS) entry which is preliminary data.</text>
</comment>
<dbReference type="SUPFAM" id="SSF117289">
    <property type="entry name" value="Nucleoporin domain"/>
    <property type="match status" value="1"/>
</dbReference>
<proteinExistence type="predicted"/>
<keyword evidence="3" id="KW-1185">Reference proteome</keyword>
<evidence type="ECO:0000313" key="3">
    <source>
        <dbReference type="Proteomes" id="UP001487740"/>
    </source>
</evidence>
<keyword evidence="1" id="KW-0472">Membrane</keyword>
<gene>
    <name evidence="2" type="ORF">O3P69_018671</name>
</gene>
<sequence length="370" mass="40064">MLTGWISRGADTAQLGTLSLCLSNTALTRLSDAGRRQQARGEAWRSFDMLGMATLKALGHFEVLLANTTKYKATSDPPVFMAPRSECATPRHTTLLLLLLFSAVCLLCACASPYLRNSGCSLLQKGVLQVLCATNHRGTEGSTATQAVITLNLGTRLSGVLGRHSREWPRLRVWCHDPQQLNEGCLGRPDCLRRHQSCGGRSVSWHHEGKQLVCCHTDGALTTWNLTQTSPTPTSNIFHYGKPRVIIHSSTCTLAAPGKCAVTCVHGGHPPLLPATPPARLHLASCGGDGLGAHCFRLLQRLGQRAAWLHHLGPWLNTGREGSPSLLNPSLARLAFPNLRDVANLSLDSTLKLNPETEASWQHGRLKGRG</sequence>